<evidence type="ECO:0000313" key="3">
    <source>
        <dbReference type="EMBL" id="UQX12955.1"/>
    </source>
</evidence>
<proteinExistence type="predicted"/>
<organism evidence="3 4">
    <name type="scientific">Candidatus Mycobacterium methanotrophicum</name>
    <dbReference type="NCBI Taxonomy" id="2943498"/>
    <lineage>
        <taxon>Bacteria</taxon>
        <taxon>Bacillati</taxon>
        <taxon>Actinomycetota</taxon>
        <taxon>Actinomycetes</taxon>
        <taxon>Mycobacteriales</taxon>
        <taxon>Mycobacteriaceae</taxon>
        <taxon>Mycobacterium</taxon>
    </lineage>
</organism>
<dbReference type="RefSeq" id="WP_249763313.1">
    <property type="nucleotide sequence ID" value="NZ_CAJUXY010000002.1"/>
</dbReference>
<sequence length="89" mass="9781">MGEGHWGWGSWILTTGISVIFWALVITAVVLVARYLLTLSQRPTATRSAGASSAEQVLAERYARGEIDDDEYKRRLALLRQNLASTASS</sequence>
<keyword evidence="4" id="KW-1185">Reference proteome</keyword>
<evidence type="ECO:0000259" key="2">
    <source>
        <dbReference type="Pfam" id="PF09851"/>
    </source>
</evidence>
<keyword evidence="1" id="KW-0812">Transmembrane</keyword>
<name>A0ABY4QTE5_9MYCO</name>
<gene>
    <name evidence="3" type="ORF">M5I08_06705</name>
</gene>
<keyword evidence="1" id="KW-0472">Membrane</keyword>
<dbReference type="EMBL" id="CP097320">
    <property type="protein sequence ID" value="UQX12955.1"/>
    <property type="molecule type" value="Genomic_DNA"/>
</dbReference>
<feature type="transmembrane region" description="Helical" evidence="1">
    <location>
        <begin position="12"/>
        <end position="37"/>
    </location>
</feature>
<protein>
    <submittedName>
        <fullName evidence="3">SHOCT domain-containing protein</fullName>
    </submittedName>
</protein>
<feature type="domain" description="SHOCT" evidence="2">
    <location>
        <begin position="54"/>
        <end position="79"/>
    </location>
</feature>
<dbReference type="Pfam" id="PF09851">
    <property type="entry name" value="SHOCT"/>
    <property type="match status" value="1"/>
</dbReference>
<accession>A0ABY4QTE5</accession>
<dbReference type="InterPro" id="IPR018649">
    <property type="entry name" value="SHOCT"/>
</dbReference>
<reference evidence="3" key="1">
    <citation type="submission" date="2022-05" db="EMBL/GenBank/DDBJ databases">
        <title>A methanotrophic Mycobacterium dominates a cave microbial ecosystem.</title>
        <authorList>
            <person name="Van Spanning R.J.M."/>
            <person name="Guan Q."/>
            <person name="Melkonian C."/>
            <person name="Gallant J."/>
            <person name="Polerecky L."/>
            <person name="Flot J.-F."/>
            <person name="Brandt B.W."/>
            <person name="Braster M."/>
            <person name="Iturbe Espinoza P."/>
            <person name="Aerts J."/>
            <person name="Meima-Franke M."/>
            <person name="Piersma S.R."/>
            <person name="Bunduc C."/>
            <person name="Ummels R."/>
            <person name="Pain A."/>
            <person name="Fleming E.J."/>
            <person name="van der Wel N."/>
            <person name="Gherman V.D."/>
            <person name="Sarbu S.M."/>
            <person name="Bodelier P.L.E."/>
            <person name="Bitter W."/>
        </authorList>
    </citation>
    <scope>NUCLEOTIDE SEQUENCE</scope>
    <source>
        <strain evidence="3">Sulfur Cave</strain>
    </source>
</reference>
<keyword evidence="1" id="KW-1133">Transmembrane helix</keyword>
<evidence type="ECO:0000313" key="4">
    <source>
        <dbReference type="Proteomes" id="UP001056610"/>
    </source>
</evidence>
<dbReference type="Proteomes" id="UP001056610">
    <property type="component" value="Chromosome"/>
</dbReference>
<evidence type="ECO:0000256" key="1">
    <source>
        <dbReference type="SAM" id="Phobius"/>
    </source>
</evidence>